<accession>A0A6J5M2E4</accession>
<sequence>MFKFEQKVIDQAIQYGWLYESDDWHDPEWEVKPGYAKHIAKMIAQEYAQADEMEKCDFTAFIIENYGDFLMKDGFAEKPFTWQDAIICRVEHLIFNHSEKFA</sequence>
<gene>
    <name evidence="1" type="ORF">UFOVP412_8</name>
</gene>
<evidence type="ECO:0000313" key="1">
    <source>
        <dbReference type="EMBL" id="CAB4141105.1"/>
    </source>
</evidence>
<organism evidence="1">
    <name type="scientific">uncultured Caudovirales phage</name>
    <dbReference type="NCBI Taxonomy" id="2100421"/>
    <lineage>
        <taxon>Viruses</taxon>
        <taxon>Duplodnaviria</taxon>
        <taxon>Heunggongvirae</taxon>
        <taxon>Uroviricota</taxon>
        <taxon>Caudoviricetes</taxon>
        <taxon>Peduoviridae</taxon>
        <taxon>Maltschvirus</taxon>
        <taxon>Maltschvirus maltsch</taxon>
    </lineage>
</organism>
<dbReference type="EMBL" id="LR796387">
    <property type="protein sequence ID" value="CAB4141105.1"/>
    <property type="molecule type" value="Genomic_DNA"/>
</dbReference>
<proteinExistence type="predicted"/>
<protein>
    <submittedName>
        <fullName evidence="1">Uncharacterized protein</fullName>
    </submittedName>
</protein>
<reference evidence="1" key="1">
    <citation type="submission" date="2020-04" db="EMBL/GenBank/DDBJ databases">
        <authorList>
            <person name="Chiriac C."/>
            <person name="Salcher M."/>
            <person name="Ghai R."/>
            <person name="Kavagutti S V."/>
        </authorList>
    </citation>
    <scope>NUCLEOTIDE SEQUENCE</scope>
</reference>
<name>A0A6J5M2E4_9CAUD</name>